<evidence type="ECO:0000313" key="2">
    <source>
        <dbReference type="Proteomes" id="UP000237000"/>
    </source>
</evidence>
<gene>
    <name evidence="1" type="ORF">TorRG33x02_245970</name>
</gene>
<dbReference type="OrthoDB" id="1980293at2759"/>
<comment type="caution">
    <text evidence="1">The sequence shown here is derived from an EMBL/GenBank/DDBJ whole genome shotgun (WGS) entry which is preliminary data.</text>
</comment>
<dbReference type="AlphaFoldDB" id="A0A2P5DNF7"/>
<sequence length="133" mass="14818">MNYRRSDLGPLLPAVVAHLLHDVMGCSANIFFVMEFIIRGELFDKVVSINMQFYQVDELILGIWCLSSGSTGAFESNSTNGVGDVIEFERGSQERIRLCNRRELHLEIVPESCSSLLIVLVIGPHNAAFFSTP</sequence>
<name>A0A2P5DNF7_TREOI</name>
<dbReference type="Proteomes" id="UP000237000">
    <property type="component" value="Unassembled WGS sequence"/>
</dbReference>
<organism evidence="1 2">
    <name type="scientific">Trema orientale</name>
    <name type="common">Charcoal tree</name>
    <name type="synonym">Celtis orientalis</name>
    <dbReference type="NCBI Taxonomy" id="63057"/>
    <lineage>
        <taxon>Eukaryota</taxon>
        <taxon>Viridiplantae</taxon>
        <taxon>Streptophyta</taxon>
        <taxon>Embryophyta</taxon>
        <taxon>Tracheophyta</taxon>
        <taxon>Spermatophyta</taxon>
        <taxon>Magnoliopsida</taxon>
        <taxon>eudicotyledons</taxon>
        <taxon>Gunneridae</taxon>
        <taxon>Pentapetalae</taxon>
        <taxon>rosids</taxon>
        <taxon>fabids</taxon>
        <taxon>Rosales</taxon>
        <taxon>Cannabaceae</taxon>
        <taxon>Trema</taxon>
    </lineage>
</organism>
<evidence type="ECO:0000313" key="1">
    <source>
        <dbReference type="EMBL" id="PON74823.1"/>
    </source>
</evidence>
<reference evidence="2" key="1">
    <citation type="submission" date="2016-06" db="EMBL/GenBank/DDBJ databases">
        <title>Parallel loss of symbiosis genes in relatives of nitrogen-fixing non-legume Parasponia.</title>
        <authorList>
            <person name="Van Velzen R."/>
            <person name="Holmer R."/>
            <person name="Bu F."/>
            <person name="Rutten L."/>
            <person name="Van Zeijl A."/>
            <person name="Liu W."/>
            <person name="Santuari L."/>
            <person name="Cao Q."/>
            <person name="Sharma T."/>
            <person name="Shen D."/>
            <person name="Roswanjaya Y."/>
            <person name="Wardhani T."/>
            <person name="Kalhor M.S."/>
            <person name="Jansen J."/>
            <person name="Van den Hoogen J."/>
            <person name="Gungor B."/>
            <person name="Hartog M."/>
            <person name="Hontelez J."/>
            <person name="Verver J."/>
            <person name="Yang W.-C."/>
            <person name="Schijlen E."/>
            <person name="Repin R."/>
            <person name="Schilthuizen M."/>
            <person name="Schranz E."/>
            <person name="Heidstra R."/>
            <person name="Miyata K."/>
            <person name="Fedorova E."/>
            <person name="Kohlen W."/>
            <person name="Bisseling T."/>
            <person name="Smit S."/>
            <person name="Geurts R."/>
        </authorList>
    </citation>
    <scope>NUCLEOTIDE SEQUENCE [LARGE SCALE GENOMIC DNA]</scope>
    <source>
        <strain evidence="2">cv. RG33-2</strain>
    </source>
</reference>
<dbReference type="InParanoid" id="A0A2P5DNF7"/>
<protein>
    <submittedName>
        <fullName evidence="1">Uncharacterized protein</fullName>
    </submittedName>
</protein>
<dbReference type="EMBL" id="JXTC01000259">
    <property type="protein sequence ID" value="PON74823.1"/>
    <property type="molecule type" value="Genomic_DNA"/>
</dbReference>
<proteinExistence type="predicted"/>
<keyword evidence="2" id="KW-1185">Reference proteome</keyword>
<accession>A0A2P5DNF7</accession>